<dbReference type="RefSeq" id="WP_108916479.1">
    <property type="nucleotide sequence ID" value="NZ_BGJY01000015.1"/>
</dbReference>
<comment type="similarity">
    <text evidence="1">Belongs to the AB hydrolase superfamily. AB hydrolase 2 family.</text>
</comment>
<organism evidence="5 6">
    <name type="scientific">Methylosinus sporium</name>
    <dbReference type="NCBI Taxonomy" id="428"/>
    <lineage>
        <taxon>Bacteria</taxon>
        <taxon>Pseudomonadati</taxon>
        <taxon>Pseudomonadota</taxon>
        <taxon>Alphaproteobacteria</taxon>
        <taxon>Hyphomicrobiales</taxon>
        <taxon>Methylocystaceae</taxon>
        <taxon>Methylosinus</taxon>
    </lineage>
</organism>
<dbReference type="PANTHER" id="PTHR10655">
    <property type="entry name" value="LYSOPHOSPHOLIPASE-RELATED"/>
    <property type="match status" value="1"/>
</dbReference>
<dbReference type="InterPro" id="IPR029058">
    <property type="entry name" value="AB_hydrolase_fold"/>
</dbReference>
<dbReference type="Proteomes" id="UP000245137">
    <property type="component" value="Unassembled WGS sequence"/>
</dbReference>
<dbReference type="GO" id="GO:0016787">
    <property type="term" value="F:hydrolase activity"/>
    <property type="evidence" value="ECO:0007669"/>
    <property type="project" value="UniProtKB-KW"/>
</dbReference>
<evidence type="ECO:0000256" key="1">
    <source>
        <dbReference type="ARBA" id="ARBA00006499"/>
    </source>
</evidence>
<evidence type="ECO:0000313" key="6">
    <source>
        <dbReference type="Proteomes" id="UP000245137"/>
    </source>
</evidence>
<dbReference type="PANTHER" id="PTHR10655:SF17">
    <property type="entry name" value="LYSOPHOSPHOLIPASE-LIKE PROTEIN 1"/>
    <property type="match status" value="1"/>
</dbReference>
<feature type="domain" description="Phospholipase/carboxylesterase/thioesterase" evidence="4">
    <location>
        <begin position="18"/>
        <end position="204"/>
    </location>
</feature>
<evidence type="ECO:0000256" key="3">
    <source>
        <dbReference type="SAM" id="MobiDB-lite"/>
    </source>
</evidence>
<accession>A0A2U1SSX3</accession>
<comment type="caution">
    <text evidence="5">The sequence shown here is derived from an EMBL/GenBank/DDBJ whole genome shotgun (WGS) entry which is preliminary data.</text>
</comment>
<dbReference type="InterPro" id="IPR050565">
    <property type="entry name" value="LYPA1-2/EST-like"/>
</dbReference>
<evidence type="ECO:0000256" key="2">
    <source>
        <dbReference type="ARBA" id="ARBA00022801"/>
    </source>
</evidence>
<proteinExistence type="inferred from homology"/>
<dbReference type="Pfam" id="PF02230">
    <property type="entry name" value="Abhydrolase_2"/>
    <property type="match status" value="1"/>
</dbReference>
<keyword evidence="6" id="KW-1185">Reference proteome</keyword>
<protein>
    <submittedName>
        <fullName evidence="5">Phospholipase</fullName>
    </submittedName>
</protein>
<feature type="region of interest" description="Disordered" evidence="3">
    <location>
        <begin position="208"/>
        <end position="229"/>
    </location>
</feature>
<dbReference type="OrthoDB" id="9801763at2"/>
<keyword evidence="2" id="KW-0378">Hydrolase</keyword>
<name>A0A2U1SSX3_METSR</name>
<reference evidence="5 6" key="1">
    <citation type="journal article" date="2018" name="Appl. Microbiol. Biotechnol.">
        <title>Co-cultivation of the strictly anaerobic methanogen Methanosarcina barkeri with aerobic methanotrophs in an oxygen-limited membrane bioreactor.</title>
        <authorList>
            <person name="In 't Zandt M.H."/>
            <person name="van den Bosch T.J.M."/>
            <person name="Rijkers R."/>
            <person name="van Kessel M.A.H.J."/>
            <person name="Jetten M.S.M."/>
            <person name="Welte C.U."/>
        </authorList>
    </citation>
    <scope>NUCLEOTIDE SEQUENCE [LARGE SCALE GENOMIC DNA]</scope>
    <source>
        <strain evidence="5 6">DSM 17706</strain>
    </source>
</reference>
<evidence type="ECO:0000259" key="4">
    <source>
        <dbReference type="Pfam" id="PF02230"/>
    </source>
</evidence>
<evidence type="ECO:0000313" key="5">
    <source>
        <dbReference type="EMBL" id="PWB94726.1"/>
    </source>
</evidence>
<dbReference type="InterPro" id="IPR003140">
    <property type="entry name" value="PLipase/COase/thioEstase"/>
</dbReference>
<dbReference type="SUPFAM" id="SSF53474">
    <property type="entry name" value="alpha/beta-Hydrolases"/>
    <property type="match status" value="1"/>
</dbReference>
<dbReference type="EMBL" id="PUIV01000006">
    <property type="protein sequence ID" value="PWB94726.1"/>
    <property type="molecule type" value="Genomic_DNA"/>
</dbReference>
<dbReference type="Gene3D" id="3.40.50.1820">
    <property type="entry name" value="alpha/beta hydrolase"/>
    <property type="match status" value="1"/>
</dbReference>
<gene>
    <name evidence="5" type="ORF">C5689_06605</name>
</gene>
<sequence length="229" mass="23578">MTDIVEGPALAALSCGKPAFLVVMLHGEGADGQTMVDHALNWAPTMPKAEFLAAEAPVGVDGVKRWFDGGDPEGLAKGLAALERFLEAALAKRRLPASHLALVGFSQGATLALLAGVARPGPAAAVVAFSGGPYGAPPVGADGAPPILLIHGDADVVSPLAAARETKAELTGQGAKVWSMTRKGLDHAMDDDGVIAAGDFLTEHVVHKKGAAQDDHDHDHDHDDRDHAH</sequence>
<dbReference type="AlphaFoldDB" id="A0A2U1SSX3"/>